<dbReference type="Gene3D" id="2.30.30.40">
    <property type="entry name" value="SH3 Domains"/>
    <property type="match status" value="1"/>
</dbReference>
<dbReference type="InterPro" id="IPR042455">
    <property type="entry name" value="DOCK_N_sub1"/>
</dbReference>
<dbReference type="AlphaFoldDB" id="A0AAN8P4L4"/>
<dbReference type="Gene3D" id="1.20.1270.350">
    <property type="entry name" value="Dedicator of cytokinesis N-terminal subdomain"/>
    <property type="match status" value="1"/>
</dbReference>
<dbReference type="PANTHER" id="PTHR45653:SF12">
    <property type="entry name" value="SPONGE, ISOFORM E"/>
    <property type="match status" value="1"/>
</dbReference>
<dbReference type="PROSITE" id="PS50002">
    <property type="entry name" value="SH3"/>
    <property type="match status" value="1"/>
</dbReference>
<proteinExistence type="predicted"/>
<comment type="caution">
    <text evidence="4">The sequence shown here is derived from an EMBL/GenBank/DDBJ whole genome shotgun (WGS) entry which is preliminary data.</text>
</comment>
<organism evidence="4 5">
    <name type="scientific">Polyplax serrata</name>
    <name type="common">Common mouse louse</name>
    <dbReference type="NCBI Taxonomy" id="468196"/>
    <lineage>
        <taxon>Eukaryota</taxon>
        <taxon>Metazoa</taxon>
        <taxon>Ecdysozoa</taxon>
        <taxon>Arthropoda</taxon>
        <taxon>Hexapoda</taxon>
        <taxon>Insecta</taxon>
        <taxon>Pterygota</taxon>
        <taxon>Neoptera</taxon>
        <taxon>Paraneoptera</taxon>
        <taxon>Psocodea</taxon>
        <taxon>Troctomorpha</taxon>
        <taxon>Phthiraptera</taxon>
        <taxon>Anoplura</taxon>
        <taxon>Polyplacidae</taxon>
        <taxon>Polyplax</taxon>
    </lineage>
</organism>
<name>A0AAN8P4L4_POLSC</name>
<dbReference type="GO" id="GO:0005085">
    <property type="term" value="F:guanyl-nucleotide exchange factor activity"/>
    <property type="evidence" value="ECO:0007669"/>
    <property type="project" value="InterPro"/>
</dbReference>
<dbReference type="InterPro" id="IPR001452">
    <property type="entry name" value="SH3_domain"/>
</dbReference>
<dbReference type="Pfam" id="PF16172">
    <property type="entry name" value="DOCK_N"/>
    <property type="match status" value="1"/>
</dbReference>
<evidence type="ECO:0000313" key="4">
    <source>
        <dbReference type="EMBL" id="KAK6638500.1"/>
    </source>
</evidence>
<dbReference type="InterPro" id="IPR036028">
    <property type="entry name" value="SH3-like_dom_sf"/>
</dbReference>
<evidence type="ECO:0000256" key="1">
    <source>
        <dbReference type="ARBA" id="ARBA00022443"/>
    </source>
</evidence>
<dbReference type="SMART" id="SM00326">
    <property type="entry name" value="SH3"/>
    <property type="match status" value="1"/>
</dbReference>
<dbReference type="InterPro" id="IPR026791">
    <property type="entry name" value="DOCK"/>
</dbReference>
<dbReference type="GO" id="GO:0005886">
    <property type="term" value="C:plasma membrane"/>
    <property type="evidence" value="ECO:0007669"/>
    <property type="project" value="TreeGrafter"/>
</dbReference>
<evidence type="ECO:0000259" key="3">
    <source>
        <dbReference type="PROSITE" id="PS50002"/>
    </source>
</evidence>
<reference evidence="4 5" key="1">
    <citation type="submission" date="2023-10" db="EMBL/GenBank/DDBJ databases">
        <title>Genomes of two closely related lineages of the louse Polyplax serrata with different host specificities.</title>
        <authorList>
            <person name="Martinu J."/>
            <person name="Tarabai H."/>
            <person name="Stefka J."/>
            <person name="Hypsa V."/>
        </authorList>
    </citation>
    <scope>NUCLEOTIDE SEQUENCE [LARGE SCALE GENOMIC DNA]</scope>
    <source>
        <strain evidence="4">HR10_N</strain>
    </source>
</reference>
<evidence type="ECO:0000313" key="5">
    <source>
        <dbReference type="Proteomes" id="UP001372834"/>
    </source>
</evidence>
<dbReference type="GO" id="GO:0005737">
    <property type="term" value="C:cytoplasm"/>
    <property type="evidence" value="ECO:0007669"/>
    <property type="project" value="TreeGrafter"/>
</dbReference>
<accession>A0AAN8P4L4</accession>
<dbReference type="CDD" id="cd11872">
    <property type="entry name" value="SH3_DOCK_AB"/>
    <property type="match status" value="1"/>
</dbReference>
<dbReference type="SUPFAM" id="SSF50044">
    <property type="entry name" value="SH3-domain"/>
    <property type="match status" value="1"/>
</dbReference>
<gene>
    <name evidence="4" type="ORF">RUM43_006767</name>
</gene>
<protein>
    <recommendedName>
        <fullName evidence="3">SH3 domain-containing protein</fullName>
    </recommendedName>
</protein>
<dbReference type="InterPro" id="IPR032376">
    <property type="entry name" value="DOCK_N"/>
</dbReference>
<dbReference type="EMBL" id="JAWJWE010000003">
    <property type="protein sequence ID" value="KAK6638500.1"/>
    <property type="molecule type" value="Genomic_DNA"/>
</dbReference>
<dbReference type="Proteomes" id="UP001372834">
    <property type="component" value="Unassembled WGS sequence"/>
</dbReference>
<feature type="domain" description="SH3" evidence="3">
    <location>
        <begin position="6"/>
        <end position="67"/>
    </location>
</feature>
<dbReference type="PANTHER" id="PTHR45653">
    <property type="entry name" value="DEDICATOR OF CYTOKINESIS"/>
    <property type="match status" value="1"/>
</dbReference>
<sequence length="165" mass="19188">MSAPEKVKKYGVAIYSWEGNFPLALSLEIGETVQIIGEHMGWYKGFYPKYRIVKGIFPSSYIHLKPCRVEKKGLCESVIPIEDPILREVTQVLREWGRILKQLYVMREQYTFTAVRKIMRELLEWRRQLLTGTLTQDQTREIKLKIANKIDGGNRWSTAKIVAVA</sequence>
<dbReference type="GO" id="GO:0007264">
    <property type="term" value="P:small GTPase-mediated signal transduction"/>
    <property type="evidence" value="ECO:0007669"/>
    <property type="project" value="InterPro"/>
</dbReference>
<keyword evidence="1 2" id="KW-0728">SH3 domain</keyword>
<evidence type="ECO:0000256" key="2">
    <source>
        <dbReference type="PROSITE-ProRule" id="PRU00192"/>
    </source>
</evidence>
<dbReference type="GO" id="GO:0031267">
    <property type="term" value="F:small GTPase binding"/>
    <property type="evidence" value="ECO:0007669"/>
    <property type="project" value="TreeGrafter"/>
</dbReference>